<protein>
    <recommendedName>
        <fullName evidence="7">IBB domain-containing protein</fullName>
    </recommendedName>
</protein>
<proteinExistence type="inferred from homology"/>
<keyword evidence="3" id="KW-0653">Protein transport</keyword>
<dbReference type="InterPro" id="IPR002652">
    <property type="entry name" value="Importin-a_IBB"/>
</dbReference>
<accession>X6M9W5</accession>
<feature type="compositionally biased region" description="Low complexity" evidence="6">
    <location>
        <begin position="306"/>
        <end position="320"/>
    </location>
</feature>
<dbReference type="Proteomes" id="UP000023152">
    <property type="component" value="Unassembled WGS sequence"/>
</dbReference>
<evidence type="ECO:0000256" key="2">
    <source>
        <dbReference type="ARBA" id="ARBA00022448"/>
    </source>
</evidence>
<comment type="caution">
    <text evidence="8">The sequence shown here is derived from an EMBL/GenBank/DDBJ whole genome shotgun (WGS) entry which is preliminary data.</text>
</comment>
<dbReference type="OrthoDB" id="10266088at2759"/>
<evidence type="ECO:0000256" key="6">
    <source>
        <dbReference type="SAM" id="MobiDB-lite"/>
    </source>
</evidence>
<dbReference type="Pfam" id="PF01749">
    <property type="entry name" value="IBB"/>
    <property type="match status" value="1"/>
</dbReference>
<feature type="non-terminal residue" evidence="8">
    <location>
        <position position="393"/>
    </location>
</feature>
<evidence type="ECO:0000256" key="4">
    <source>
        <dbReference type="PROSITE-ProRule" id="PRU00259"/>
    </source>
</evidence>
<evidence type="ECO:0000313" key="8">
    <source>
        <dbReference type="EMBL" id="ETO10416.1"/>
    </source>
</evidence>
<gene>
    <name evidence="8" type="ORF">RFI_26958</name>
</gene>
<dbReference type="GO" id="GO:0006606">
    <property type="term" value="P:protein import into nucleus"/>
    <property type="evidence" value="ECO:0007669"/>
    <property type="project" value="InterPro"/>
</dbReference>
<dbReference type="AlphaFoldDB" id="X6M9W5"/>
<keyword evidence="9" id="KW-1185">Reference proteome</keyword>
<dbReference type="EMBL" id="ASPP01023484">
    <property type="protein sequence ID" value="ETO10416.1"/>
    <property type="molecule type" value="Genomic_DNA"/>
</dbReference>
<organism evidence="8 9">
    <name type="scientific">Reticulomyxa filosa</name>
    <dbReference type="NCBI Taxonomy" id="46433"/>
    <lineage>
        <taxon>Eukaryota</taxon>
        <taxon>Sar</taxon>
        <taxon>Rhizaria</taxon>
        <taxon>Retaria</taxon>
        <taxon>Foraminifera</taxon>
        <taxon>Monothalamids</taxon>
        <taxon>Reticulomyxidae</taxon>
        <taxon>Reticulomyxa</taxon>
    </lineage>
</organism>
<evidence type="ECO:0000256" key="5">
    <source>
        <dbReference type="PROSITE-ProRule" id="PRU00561"/>
    </source>
</evidence>
<dbReference type="PROSITE" id="PS51214">
    <property type="entry name" value="IBB"/>
    <property type="match status" value="1"/>
</dbReference>
<dbReference type="Gene3D" id="1.25.10.10">
    <property type="entry name" value="Leucine-rich Repeat Variant"/>
    <property type="match status" value="1"/>
</dbReference>
<sequence length="393" mass="45511">MFNENASSSVQREFQKGLDVEERRREREEERLLLRKRQRSQILKKRRVSLQTHEGHEETEKLHQLDKFSMQLRRQEKIKNLFVLHFEKKKLEQLGELVKGCHENHEKTNYECCKRIRQLLSVDKKPPIDKVIDSGIVPRLVDSTLRLQFFFFFNKKNDIHMCLFVRVYSNFIEFFFYGIPAFVRLLETTKNEEIFEQSLWALGNISGENAKCRDLVLAAGGLDKLIPRLEGLNNVTNRKQLSLLRTACWALSNYCRGKPAPPRVVIEKCLPALMPFLMSTDGDILQDASWAFSYLTDNDDDDDDSNNNNNNNGENGNSSNEGKEDRVRSDSTDLERIELIQKSGVLIKLVNLLEHPSPFVQHPVLRCIGNMITGTPTQTQVILKKLFVSVFVV</sequence>
<evidence type="ECO:0000259" key="7">
    <source>
        <dbReference type="PROSITE" id="PS51214"/>
    </source>
</evidence>
<evidence type="ECO:0000256" key="3">
    <source>
        <dbReference type="ARBA" id="ARBA00022927"/>
    </source>
</evidence>
<dbReference type="SMART" id="SM00185">
    <property type="entry name" value="ARM"/>
    <property type="match status" value="4"/>
</dbReference>
<dbReference type="PANTHER" id="PTHR23316">
    <property type="entry name" value="IMPORTIN ALPHA"/>
    <property type="match status" value="1"/>
</dbReference>
<dbReference type="PROSITE" id="PS50176">
    <property type="entry name" value="ARM_REPEAT"/>
    <property type="match status" value="1"/>
</dbReference>
<feature type="compositionally biased region" description="Basic and acidic residues" evidence="6">
    <location>
        <begin position="321"/>
        <end position="330"/>
    </location>
</feature>
<dbReference type="InterPro" id="IPR016024">
    <property type="entry name" value="ARM-type_fold"/>
</dbReference>
<name>X6M9W5_RETFI</name>
<evidence type="ECO:0000256" key="1">
    <source>
        <dbReference type="ARBA" id="ARBA00010394"/>
    </source>
</evidence>
<reference evidence="8 9" key="1">
    <citation type="journal article" date="2013" name="Curr. Biol.">
        <title>The Genome of the Foraminiferan Reticulomyxa filosa.</title>
        <authorList>
            <person name="Glockner G."/>
            <person name="Hulsmann N."/>
            <person name="Schleicher M."/>
            <person name="Noegel A.A."/>
            <person name="Eichinger L."/>
            <person name="Gallinger C."/>
            <person name="Pawlowski J."/>
            <person name="Sierra R."/>
            <person name="Euteneuer U."/>
            <person name="Pillet L."/>
            <person name="Moustafa A."/>
            <person name="Platzer M."/>
            <person name="Groth M."/>
            <person name="Szafranski K."/>
            <person name="Schliwa M."/>
        </authorList>
    </citation>
    <scope>NUCLEOTIDE SEQUENCE [LARGE SCALE GENOMIC DNA]</scope>
</reference>
<feature type="region of interest" description="Disordered" evidence="6">
    <location>
        <begin position="299"/>
        <end position="330"/>
    </location>
</feature>
<keyword evidence="2 5" id="KW-0813">Transport</keyword>
<dbReference type="GO" id="GO:0061608">
    <property type="term" value="F:nuclear import signal receptor activity"/>
    <property type="evidence" value="ECO:0007669"/>
    <property type="project" value="InterPro"/>
</dbReference>
<dbReference type="SUPFAM" id="SSF48371">
    <property type="entry name" value="ARM repeat"/>
    <property type="match status" value="1"/>
</dbReference>
<feature type="repeat" description="ARM" evidence="4">
    <location>
        <begin position="177"/>
        <end position="220"/>
    </location>
</feature>
<dbReference type="Pfam" id="PF00514">
    <property type="entry name" value="Arm"/>
    <property type="match status" value="2"/>
</dbReference>
<dbReference type="InterPro" id="IPR000225">
    <property type="entry name" value="Armadillo"/>
</dbReference>
<dbReference type="InterPro" id="IPR011989">
    <property type="entry name" value="ARM-like"/>
</dbReference>
<evidence type="ECO:0000313" key="9">
    <source>
        <dbReference type="Proteomes" id="UP000023152"/>
    </source>
</evidence>
<feature type="domain" description="IBB" evidence="7">
    <location>
        <begin position="1"/>
        <end position="56"/>
    </location>
</feature>
<comment type="similarity">
    <text evidence="1">Belongs to the importin alpha family.</text>
</comment>